<dbReference type="EMBL" id="JAPEVB010000005">
    <property type="protein sequence ID" value="KAJ4387200.1"/>
    <property type="molecule type" value="Genomic_DNA"/>
</dbReference>
<protein>
    <submittedName>
        <fullName evidence="2">Uncharacterized protein</fullName>
    </submittedName>
</protein>
<feature type="region of interest" description="Disordered" evidence="1">
    <location>
        <begin position="1"/>
        <end position="46"/>
    </location>
</feature>
<feature type="region of interest" description="Disordered" evidence="1">
    <location>
        <begin position="59"/>
        <end position="96"/>
    </location>
</feature>
<evidence type="ECO:0000313" key="3">
    <source>
        <dbReference type="Proteomes" id="UP001140453"/>
    </source>
</evidence>
<sequence>MNDGHRRIEVDSTAGDTDQEKEQKKEQVLAPTAVLLSPPTEDDPDSTLTAIEASIARNKEDEGEVQIDEEPAKVDTHSKQASALPKLELNIPRDPLPDFSLNSRSRLSYWGPPPNLPPDCALPDLLVRCRQACEPRTNQATSYSV</sequence>
<evidence type="ECO:0000256" key="1">
    <source>
        <dbReference type="SAM" id="MobiDB-lite"/>
    </source>
</evidence>
<gene>
    <name evidence="2" type="ORF">N0V93_007789</name>
</gene>
<organism evidence="2 3">
    <name type="scientific">Gnomoniopsis smithogilvyi</name>
    <dbReference type="NCBI Taxonomy" id="1191159"/>
    <lineage>
        <taxon>Eukaryota</taxon>
        <taxon>Fungi</taxon>
        <taxon>Dikarya</taxon>
        <taxon>Ascomycota</taxon>
        <taxon>Pezizomycotina</taxon>
        <taxon>Sordariomycetes</taxon>
        <taxon>Sordariomycetidae</taxon>
        <taxon>Diaporthales</taxon>
        <taxon>Gnomoniaceae</taxon>
        <taxon>Gnomoniopsis</taxon>
    </lineage>
</organism>
<proteinExistence type="predicted"/>
<evidence type="ECO:0000313" key="2">
    <source>
        <dbReference type="EMBL" id="KAJ4387200.1"/>
    </source>
</evidence>
<accession>A0A9W8YKI3</accession>
<comment type="caution">
    <text evidence="2">The sequence shown here is derived from an EMBL/GenBank/DDBJ whole genome shotgun (WGS) entry which is preliminary data.</text>
</comment>
<feature type="compositionally biased region" description="Basic and acidic residues" evidence="1">
    <location>
        <begin position="1"/>
        <end position="10"/>
    </location>
</feature>
<reference evidence="2" key="1">
    <citation type="submission" date="2022-10" db="EMBL/GenBank/DDBJ databases">
        <title>Tapping the CABI collections for fungal endophytes: first genome assemblies for Collariella, Neodidymelliopsis, Ascochyta clinopodiicola, Didymella pomorum, Didymosphaeria variabile, Neocosmospora piperis and Neocucurbitaria cava.</title>
        <authorList>
            <person name="Hill R."/>
        </authorList>
    </citation>
    <scope>NUCLEOTIDE SEQUENCE</scope>
    <source>
        <strain evidence="2">IMI 355082</strain>
    </source>
</reference>
<name>A0A9W8YKI3_9PEZI</name>
<keyword evidence="3" id="KW-1185">Reference proteome</keyword>
<dbReference type="AlphaFoldDB" id="A0A9W8YKI3"/>
<dbReference type="Proteomes" id="UP001140453">
    <property type="component" value="Unassembled WGS sequence"/>
</dbReference>
<feature type="compositionally biased region" description="Basic and acidic residues" evidence="1">
    <location>
        <begin position="18"/>
        <end position="27"/>
    </location>
</feature>